<dbReference type="AlphaFoldDB" id="A0A0A2K5Z3"/>
<feature type="region of interest" description="Disordered" evidence="1">
    <location>
        <begin position="24"/>
        <end position="57"/>
    </location>
</feature>
<name>A0A0A2K5Z3_PENEN</name>
<evidence type="ECO:0000313" key="3">
    <source>
        <dbReference type="Proteomes" id="UP000030143"/>
    </source>
</evidence>
<dbReference type="VEuPathDB" id="FungiDB:PEXP_054350"/>
<dbReference type="GeneID" id="27673769"/>
<feature type="compositionally biased region" description="Polar residues" evidence="1">
    <location>
        <begin position="35"/>
        <end position="46"/>
    </location>
</feature>
<dbReference type="EMBL" id="JQFZ01000003">
    <property type="protein sequence ID" value="KGO63272.1"/>
    <property type="molecule type" value="Genomic_DNA"/>
</dbReference>
<dbReference type="HOGENOM" id="CLU_078303_0_0_1"/>
<proteinExistence type="predicted"/>
<dbReference type="RefSeq" id="XP_016603704.1">
    <property type="nucleotide sequence ID" value="XM_016738350.1"/>
</dbReference>
<keyword evidence="3" id="KW-1185">Reference proteome</keyword>
<reference evidence="2 3" key="1">
    <citation type="journal article" date="2015" name="Mol. Plant Microbe Interact.">
        <title>Genome, transcriptome, and functional analyses of Penicillium expansum provide new insights into secondary metabolism and pathogenicity.</title>
        <authorList>
            <person name="Ballester A.R."/>
            <person name="Marcet-Houben M."/>
            <person name="Levin E."/>
            <person name="Sela N."/>
            <person name="Selma-Lazaro C."/>
            <person name="Carmona L."/>
            <person name="Wisniewski M."/>
            <person name="Droby S."/>
            <person name="Gonzalez-Candelas L."/>
            <person name="Gabaldon T."/>
        </authorList>
    </citation>
    <scope>NUCLEOTIDE SEQUENCE [LARGE SCALE GENOMIC DNA]</scope>
    <source>
        <strain evidence="2 3">MD-8</strain>
    </source>
</reference>
<evidence type="ECO:0000256" key="1">
    <source>
        <dbReference type="SAM" id="MobiDB-lite"/>
    </source>
</evidence>
<protein>
    <submittedName>
        <fullName evidence="2">Uncharacterized protein</fullName>
    </submittedName>
</protein>
<gene>
    <name evidence="2" type="ORF">PEX2_010730</name>
</gene>
<comment type="caution">
    <text evidence="2">The sequence shown here is derived from an EMBL/GenBank/DDBJ whole genome shotgun (WGS) entry which is preliminary data.</text>
</comment>
<organism evidence="2 3">
    <name type="scientific">Penicillium expansum</name>
    <name type="common">Blue mold rot fungus</name>
    <dbReference type="NCBI Taxonomy" id="27334"/>
    <lineage>
        <taxon>Eukaryota</taxon>
        <taxon>Fungi</taxon>
        <taxon>Dikarya</taxon>
        <taxon>Ascomycota</taxon>
        <taxon>Pezizomycotina</taxon>
        <taxon>Eurotiomycetes</taxon>
        <taxon>Eurotiomycetidae</taxon>
        <taxon>Eurotiales</taxon>
        <taxon>Aspergillaceae</taxon>
        <taxon>Penicillium</taxon>
    </lineage>
</organism>
<accession>A0A0A2K5Z3</accession>
<sequence length="309" mass="35590">MKFPPQPATVYELDQYGNQVLHSKASATRDRISKRNPTPYSLNGTQHRSRKAQDWIQGKSTCSGSLNEMVRAYGQNPTSHMTIFTSSQDTDSERNEVPGCRFRKVSFLDETKVIGFSAMNGNQPCIHLTAFITKNDEYHMDPKIYVEQRIYEGMHDKIVVHELSFGGRIQVDKEYVFRACGDEDRILGKRDLRLRIVSLEQESFDNYLRGHTTYYGYDIKDYIYVDDESISKESPHTAWRNMSHAPYKISLNANDLEILRKAKQEDRETVDVLSGEDIELFRLHFAGAGHTTEDKMSAGDLDLRVIYRP</sequence>
<evidence type="ECO:0000313" key="2">
    <source>
        <dbReference type="EMBL" id="KGO63272.1"/>
    </source>
</evidence>
<dbReference type="Proteomes" id="UP000030143">
    <property type="component" value="Unassembled WGS sequence"/>
</dbReference>